<feature type="binding site" evidence="9">
    <location>
        <begin position="108"/>
        <end position="109"/>
    </location>
    <ligand>
        <name>pyridoxal 5'-phosphate</name>
        <dbReference type="ChEBI" id="CHEBI:597326"/>
    </ligand>
</feature>
<accession>A0A178KMF1</accession>
<evidence type="ECO:0000256" key="3">
    <source>
        <dbReference type="ARBA" id="ARBA00010008"/>
    </source>
</evidence>
<dbReference type="GO" id="GO:0008710">
    <property type="term" value="F:8-amino-7-oxononanoate synthase activity"/>
    <property type="evidence" value="ECO:0007669"/>
    <property type="project" value="UniProtKB-UniRule"/>
</dbReference>
<dbReference type="InterPro" id="IPR015421">
    <property type="entry name" value="PyrdxlP-dep_Trfase_major"/>
</dbReference>
<proteinExistence type="inferred from homology"/>
<dbReference type="OrthoDB" id="9807157at2"/>
<dbReference type="SUPFAM" id="SSF53383">
    <property type="entry name" value="PLP-dependent transferases"/>
    <property type="match status" value="1"/>
</dbReference>
<organism evidence="12 13">
    <name type="scientific">Photobacterium jeanii</name>
    <dbReference type="NCBI Taxonomy" id="858640"/>
    <lineage>
        <taxon>Bacteria</taxon>
        <taxon>Pseudomonadati</taxon>
        <taxon>Pseudomonadota</taxon>
        <taxon>Gammaproteobacteria</taxon>
        <taxon>Vibrionales</taxon>
        <taxon>Vibrionaceae</taxon>
        <taxon>Photobacterium</taxon>
    </lineage>
</organism>
<reference evidence="12 13" key="1">
    <citation type="submission" date="2016-03" db="EMBL/GenBank/DDBJ databases">
        <title>Photobacterium proteolyticum sp. nov. a protease producing bacterium isolated from ocean sediments of Laizhou Bay.</title>
        <authorList>
            <person name="Li Y."/>
        </authorList>
    </citation>
    <scope>NUCLEOTIDE SEQUENCE [LARGE SCALE GENOMIC DNA]</scope>
    <source>
        <strain evidence="12 13">R-40508</strain>
    </source>
</reference>
<feature type="binding site" evidence="9">
    <location>
        <position position="133"/>
    </location>
    <ligand>
        <name>substrate</name>
    </ligand>
</feature>
<feature type="binding site" evidence="9">
    <location>
        <position position="355"/>
    </location>
    <ligand>
        <name>substrate</name>
    </ligand>
</feature>
<dbReference type="GO" id="GO:0009102">
    <property type="term" value="P:biotin biosynthetic process"/>
    <property type="evidence" value="ECO:0007669"/>
    <property type="project" value="UniProtKB-UniRule"/>
</dbReference>
<evidence type="ECO:0000313" key="12">
    <source>
        <dbReference type="EMBL" id="OAN18175.1"/>
    </source>
</evidence>
<dbReference type="STRING" id="858640.A3K86_04555"/>
<evidence type="ECO:0000256" key="9">
    <source>
        <dbReference type="HAMAP-Rule" id="MF_01693"/>
    </source>
</evidence>
<dbReference type="UniPathway" id="UPA00078"/>
<dbReference type="RefSeq" id="WP_068328351.1">
    <property type="nucleotide sequence ID" value="NZ_LVHF01000012.1"/>
</dbReference>
<sequence>MPRFNTRIAQALSEREQQGLYRQRVCLTRNAQQVSEASHTWLNFSSNDYLGLAQEPSLLQAWQQGLTLYGAGSGASPLVTGFHSPHAKLEQQLAEWLGYDRALLFNSGFSANQAVLFTLLAKNDWLLQDKLNHASLMEAGMLSPATMKRFKHNDVAHLSRLLSSAAQSDAQSDLAKLVVTEGVFSMDGDLAPLAEMAAVSQQHDAWLMVDDAHGCGVLGEAGRGSCDLAEIKADILIVTFGKAFGLQGAAVLCSEDVAEYLIQFARHFVYSTAMPPAQAYALVHACERIQQDQWRRDKLVELSDAFALALDPAIGFQNTPTPIKPLLLGDSNKAVKISQALKEQGLWVSAIRPPTVPVNSARLRITFTANHQLDDVKRLATAINEVMYD</sequence>
<dbReference type="InterPro" id="IPR022834">
    <property type="entry name" value="AONS_Proteobacteria"/>
</dbReference>
<keyword evidence="6 9" id="KW-0093">Biotin biosynthesis</keyword>
<keyword evidence="5 9" id="KW-0808">Transferase</keyword>
<evidence type="ECO:0000256" key="8">
    <source>
        <dbReference type="ARBA" id="ARBA00047715"/>
    </source>
</evidence>
<dbReference type="CDD" id="cd06454">
    <property type="entry name" value="KBL_like"/>
    <property type="match status" value="1"/>
</dbReference>
<name>A0A178KMF1_9GAMM</name>
<dbReference type="PANTHER" id="PTHR13693">
    <property type="entry name" value="CLASS II AMINOTRANSFERASE/8-AMINO-7-OXONONANOATE SYNTHASE"/>
    <property type="match status" value="1"/>
</dbReference>
<dbReference type="InterPro" id="IPR004723">
    <property type="entry name" value="AONS_Archaea/Proteobacteria"/>
</dbReference>
<comment type="subunit">
    <text evidence="4 9">Homodimer.</text>
</comment>
<evidence type="ECO:0000256" key="4">
    <source>
        <dbReference type="ARBA" id="ARBA00011738"/>
    </source>
</evidence>
<evidence type="ECO:0000256" key="10">
    <source>
        <dbReference type="PIRSR" id="PIRSR604723-51"/>
    </source>
</evidence>
<feature type="domain" description="Aminotransferase class I/classII large" evidence="11">
    <location>
        <begin position="41"/>
        <end position="383"/>
    </location>
</feature>
<comment type="caution">
    <text evidence="12">The sequence shown here is derived from an EMBL/GenBank/DDBJ whole genome shotgun (WGS) entry which is preliminary data.</text>
</comment>
<evidence type="ECO:0000259" key="11">
    <source>
        <dbReference type="Pfam" id="PF00155"/>
    </source>
</evidence>
<evidence type="ECO:0000256" key="2">
    <source>
        <dbReference type="ARBA" id="ARBA00004746"/>
    </source>
</evidence>
<dbReference type="AlphaFoldDB" id="A0A178KMF1"/>
<keyword evidence="13" id="KW-1185">Reference proteome</keyword>
<dbReference type="GO" id="GO:0030170">
    <property type="term" value="F:pyridoxal phosphate binding"/>
    <property type="evidence" value="ECO:0007669"/>
    <property type="project" value="UniProtKB-UniRule"/>
</dbReference>
<evidence type="ECO:0000256" key="6">
    <source>
        <dbReference type="ARBA" id="ARBA00022756"/>
    </source>
</evidence>
<dbReference type="NCBIfam" id="TIGR00858">
    <property type="entry name" value="bioF"/>
    <property type="match status" value="1"/>
</dbReference>
<dbReference type="PANTHER" id="PTHR13693:SF100">
    <property type="entry name" value="8-AMINO-7-OXONONANOATE SYNTHASE"/>
    <property type="match status" value="1"/>
</dbReference>
<dbReference type="EC" id="2.3.1.47" evidence="9"/>
<dbReference type="EMBL" id="LVHF01000012">
    <property type="protein sequence ID" value="OAN18175.1"/>
    <property type="molecule type" value="Genomic_DNA"/>
</dbReference>
<dbReference type="HAMAP" id="MF_01693">
    <property type="entry name" value="BioF_aminotrans_2"/>
    <property type="match status" value="1"/>
</dbReference>
<comment type="similarity">
    <text evidence="3 9">Belongs to the class-II pyridoxal-phosphate-dependent aminotransferase family. BioF subfamily.</text>
</comment>
<feature type="binding site" evidence="9">
    <location>
        <position position="213"/>
    </location>
    <ligand>
        <name>pyridoxal 5'-phosphate</name>
        <dbReference type="ChEBI" id="CHEBI:597326"/>
    </ligand>
</feature>
<dbReference type="InterPro" id="IPR001917">
    <property type="entry name" value="Aminotrans_II_pyridoxalP_BS"/>
</dbReference>
<dbReference type="Gene3D" id="3.90.1150.10">
    <property type="entry name" value="Aspartate Aminotransferase, domain 1"/>
    <property type="match status" value="1"/>
</dbReference>
<dbReference type="InterPro" id="IPR015424">
    <property type="entry name" value="PyrdxlP-dep_Trfase"/>
</dbReference>
<dbReference type="Gene3D" id="3.40.640.10">
    <property type="entry name" value="Type I PLP-dependent aspartate aminotransferase-like (Major domain)"/>
    <property type="match status" value="1"/>
</dbReference>
<evidence type="ECO:0000313" key="13">
    <source>
        <dbReference type="Proteomes" id="UP000078503"/>
    </source>
</evidence>
<feature type="binding site" evidence="9">
    <location>
        <position position="239"/>
    </location>
    <ligand>
        <name>pyridoxal 5'-phosphate</name>
        <dbReference type="ChEBI" id="CHEBI:597326"/>
    </ligand>
</feature>
<dbReference type="InterPro" id="IPR004839">
    <property type="entry name" value="Aminotransferase_I/II_large"/>
</dbReference>
<protein>
    <recommendedName>
        <fullName evidence="9">8-amino-7-oxononanoate synthase</fullName>
        <shortName evidence="9">AONS</shortName>
        <ecNumber evidence="9">2.3.1.47</ecNumber>
    </recommendedName>
    <alternativeName>
        <fullName evidence="9">7-keto-8-amino-pelargonic acid synthase</fullName>
        <shortName evidence="9">7-KAP synthase</shortName>
        <shortName evidence="9">KAPA synthase</shortName>
    </alternativeName>
    <alternativeName>
        <fullName evidence="9">8-amino-7-ketopelargonate synthase</fullName>
    </alternativeName>
</protein>
<comment type="catalytic activity">
    <reaction evidence="8 9">
        <text>6-carboxyhexanoyl-[ACP] + L-alanine + H(+) = (8S)-8-amino-7-oxononanoate + holo-[ACP] + CO2</text>
        <dbReference type="Rhea" id="RHEA:42288"/>
        <dbReference type="Rhea" id="RHEA-COMP:9685"/>
        <dbReference type="Rhea" id="RHEA-COMP:9955"/>
        <dbReference type="ChEBI" id="CHEBI:15378"/>
        <dbReference type="ChEBI" id="CHEBI:16526"/>
        <dbReference type="ChEBI" id="CHEBI:57972"/>
        <dbReference type="ChEBI" id="CHEBI:64479"/>
        <dbReference type="ChEBI" id="CHEBI:78846"/>
        <dbReference type="ChEBI" id="CHEBI:149468"/>
        <dbReference type="EC" id="2.3.1.47"/>
    </reaction>
</comment>
<keyword evidence="7 9" id="KW-0663">Pyridoxal phosphate</keyword>
<dbReference type="InterPro" id="IPR050087">
    <property type="entry name" value="AON_synthase_class-II"/>
</dbReference>
<evidence type="ECO:0000256" key="1">
    <source>
        <dbReference type="ARBA" id="ARBA00001933"/>
    </source>
</evidence>
<comment type="function">
    <text evidence="9">Catalyzes the decarboxylative condensation of pimeloyl-[acyl-carrier protein] and L-alanine to produce 8-amino-7-oxononanoate (AON), [acyl-carrier protein], and carbon dioxide.</text>
</comment>
<dbReference type="Proteomes" id="UP000078503">
    <property type="component" value="Unassembled WGS sequence"/>
</dbReference>
<comment type="cofactor">
    <cofactor evidence="1 9 10">
        <name>pyridoxal 5'-phosphate</name>
        <dbReference type="ChEBI" id="CHEBI:597326"/>
    </cofactor>
</comment>
<feature type="binding site" evidence="9">
    <location>
        <position position="185"/>
    </location>
    <ligand>
        <name>pyridoxal 5'-phosphate</name>
        <dbReference type="ChEBI" id="CHEBI:597326"/>
    </ligand>
</feature>
<evidence type="ECO:0000256" key="5">
    <source>
        <dbReference type="ARBA" id="ARBA00022679"/>
    </source>
</evidence>
<feature type="binding site" evidence="9">
    <location>
        <position position="22"/>
    </location>
    <ligand>
        <name>substrate</name>
    </ligand>
</feature>
<dbReference type="InterPro" id="IPR015422">
    <property type="entry name" value="PyrdxlP-dep_Trfase_small"/>
</dbReference>
<evidence type="ECO:0000256" key="7">
    <source>
        <dbReference type="ARBA" id="ARBA00022898"/>
    </source>
</evidence>
<dbReference type="PROSITE" id="PS00599">
    <property type="entry name" value="AA_TRANSFER_CLASS_2"/>
    <property type="match status" value="1"/>
</dbReference>
<comment type="pathway">
    <text evidence="2 9">Cofactor biosynthesis; biotin biosynthesis.</text>
</comment>
<dbReference type="Pfam" id="PF00155">
    <property type="entry name" value="Aminotran_1_2"/>
    <property type="match status" value="1"/>
</dbReference>
<gene>
    <name evidence="9" type="primary">bioF</name>
    <name evidence="12" type="ORF">A3K86_04555</name>
</gene>
<feature type="modified residue" description="N6-(pyridoxal phosphate)lysine" evidence="9 10">
    <location>
        <position position="242"/>
    </location>
</feature>